<feature type="compositionally biased region" description="Basic and acidic residues" evidence="1">
    <location>
        <begin position="1"/>
        <end position="16"/>
    </location>
</feature>
<reference evidence="2 3" key="1">
    <citation type="submission" date="2015-12" db="EMBL/GenBank/DDBJ databases">
        <title>The genome of Folsomia candida.</title>
        <authorList>
            <person name="Faddeeva A."/>
            <person name="Derks M.F."/>
            <person name="Anvar Y."/>
            <person name="Smit S."/>
            <person name="Van Straalen N."/>
            <person name="Roelofs D."/>
        </authorList>
    </citation>
    <scope>NUCLEOTIDE SEQUENCE [LARGE SCALE GENOMIC DNA]</scope>
    <source>
        <strain evidence="2 3">VU population</strain>
        <tissue evidence="2">Whole body</tissue>
    </source>
</reference>
<gene>
    <name evidence="2" type="ORF">Fcan01_23345</name>
</gene>
<feature type="region of interest" description="Disordered" evidence="1">
    <location>
        <begin position="1"/>
        <end position="36"/>
    </location>
</feature>
<evidence type="ECO:0000313" key="2">
    <source>
        <dbReference type="EMBL" id="OXA41802.1"/>
    </source>
</evidence>
<name>A0A226D8C3_FOLCA</name>
<sequence length="110" mass="12352">MAHMEKAVRMMLEKKGQQQVQGQHHPAPNPTTKLTIPQHCTRMPIDFFQAVTTPRLSDSEKTISSRSKLCKKSVQSSGNNRQAKSSRPLQQETLEGFAKRGEMKVPPVLV</sequence>
<feature type="region of interest" description="Disordered" evidence="1">
    <location>
        <begin position="54"/>
        <end position="110"/>
    </location>
</feature>
<organism evidence="2 3">
    <name type="scientific">Folsomia candida</name>
    <name type="common">Springtail</name>
    <dbReference type="NCBI Taxonomy" id="158441"/>
    <lineage>
        <taxon>Eukaryota</taxon>
        <taxon>Metazoa</taxon>
        <taxon>Ecdysozoa</taxon>
        <taxon>Arthropoda</taxon>
        <taxon>Hexapoda</taxon>
        <taxon>Collembola</taxon>
        <taxon>Entomobryomorpha</taxon>
        <taxon>Isotomoidea</taxon>
        <taxon>Isotomidae</taxon>
        <taxon>Proisotominae</taxon>
        <taxon>Folsomia</taxon>
    </lineage>
</organism>
<feature type="compositionally biased region" description="Polar residues" evidence="1">
    <location>
        <begin position="64"/>
        <end position="93"/>
    </location>
</feature>
<proteinExistence type="predicted"/>
<dbReference type="AlphaFoldDB" id="A0A226D8C3"/>
<keyword evidence="3" id="KW-1185">Reference proteome</keyword>
<evidence type="ECO:0000256" key="1">
    <source>
        <dbReference type="SAM" id="MobiDB-lite"/>
    </source>
</evidence>
<protein>
    <submittedName>
        <fullName evidence="2">Uncharacterized protein</fullName>
    </submittedName>
</protein>
<comment type="caution">
    <text evidence="2">The sequence shown here is derived from an EMBL/GenBank/DDBJ whole genome shotgun (WGS) entry which is preliminary data.</text>
</comment>
<dbReference type="EMBL" id="LNIX01000028">
    <property type="protein sequence ID" value="OXA41802.1"/>
    <property type="molecule type" value="Genomic_DNA"/>
</dbReference>
<evidence type="ECO:0000313" key="3">
    <source>
        <dbReference type="Proteomes" id="UP000198287"/>
    </source>
</evidence>
<accession>A0A226D8C3</accession>
<dbReference type="Proteomes" id="UP000198287">
    <property type="component" value="Unassembled WGS sequence"/>
</dbReference>